<name>A0ABU3KK31_9BURK</name>
<evidence type="ECO:0000313" key="2">
    <source>
        <dbReference type="Proteomes" id="UP001321700"/>
    </source>
</evidence>
<accession>A0ABU3KK31</accession>
<reference evidence="1 2" key="1">
    <citation type="submission" date="2023-08" db="EMBL/GenBank/DDBJ databases">
        <title>Rhodoferax potami sp. nov. and Rhodoferax mekongensis sp. nov., isolated from the Mekong River in Thailand.</title>
        <authorList>
            <person name="Kitikhun S."/>
            <person name="Charoenyingcharoen P."/>
            <person name="Siriarchawattana P."/>
            <person name="Likhitrattanapisal S."/>
            <person name="Nilsakha T."/>
            <person name="Chanpet A."/>
            <person name="Rattanawaree P."/>
            <person name="Ingsriswang S."/>
        </authorList>
    </citation>
    <scope>NUCLEOTIDE SEQUENCE [LARGE SCALE GENOMIC DNA]</scope>
    <source>
        <strain evidence="1 2">TBRC 17660</strain>
    </source>
</reference>
<keyword evidence="2" id="KW-1185">Reference proteome</keyword>
<comment type="caution">
    <text evidence="1">The sequence shown here is derived from an EMBL/GenBank/DDBJ whole genome shotgun (WGS) entry which is preliminary data.</text>
</comment>
<dbReference type="Proteomes" id="UP001321700">
    <property type="component" value="Unassembled WGS sequence"/>
</dbReference>
<evidence type="ECO:0000313" key="1">
    <source>
        <dbReference type="EMBL" id="MDT7518140.1"/>
    </source>
</evidence>
<protein>
    <submittedName>
        <fullName evidence="1">Uncharacterized protein</fullName>
    </submittedName>
</protein>
<gene>
    <name evidence="1" type="ORF">RAE19_05230</name>
</gene>
<organism evidence="1 2">
    <name type="scientific">Rhodoferax potami</name>
    <dbReference type="NCBI Taxonomy" id="3068338"/>
    <lineage>
        <taxon>Bacteria</taxon>
        <taxon>Pseudomonadati</taxon>
        <taxon>Pseudomonadota</taxon>
        <taxon>Betaproteobacteria</taxon>
        <taxon>Burkholderiales</taxon>
        <taxon>Comamonadaceae</taxon>
        <taxon>Rhodoferax</taxon>
    </lineage>
</organism>
<sequence length="207" mass="22650">MQQATIDISKADSGSPSFSRLVVSLLNLVAYQRCNTSIGYPGLPNVKVEMELGDTMLYETTQDGILEVRLTAIYGSAAKFTVSQVAPGFGLGAAMTASDPNNLPFSEHERTQIAESIEATKRELVNSGHHTTEQLSLIFQRLDETYNASSKLGKKDWQNYVNNTLTALCISAAFSTEVREAFFVTVNSAFSWLFTNTAVLLQYSTSP</sequence>
<dbReference type="RefSeq" id="WP_313873920.1">
    <property type="nucleotide sequence ID" value="NZ_JAVBIK010000001.1"/>
</dbReference>
<dbReference type="EMBL" id="JAVBIK010000001">
    <property type="protein sequence ID" value="MDT7518140.1"/>
    <property type="molecule type" value="Genomic_DNA"/>
</dbReference>
<proteinExistence type="predicted"/>